<accession>A0A1Y2N8V1</accession>
<organism evidence="8 9">
    <name type="scientific">Pseudonocardia autotrophica</name>
    <name type="common">Amycolata autotrophica</name>
    <name type="synonym">Nocardia autotrophica</name>
    <dbReference type="NCBI Taxonomy" id="2074"/>
    <lineage>
        <taxon>Bacteria</taxon>
        <taxon>Bacillati</taxon>
        <taxon>Actinomycetota</taxon>
        <taxon>Actinomycetes</taxon>
        <taxon>Pseudonocardiales</taxon>
        <taxon>Pseudonocardiaceae</taxon>
        <taxon>Pseudonocardia</taxon>
    </lineage>
</organism>
<feature type="transmembrane region" description="Helical" evidence="6">
    <location>
        <begin position="87"/>
        <end position="105"/>
    </location>
</feature>
<evidence type="ECO:0000256" key="4">
    <source>
        <dbReference type="ARBA" id="ARBA00022989"/>
    </source>
</evidence>
<dbReference type="PROSITE" id="PS50850">
    <property type="entry name" value="MFS"/>
    <property type="match status" value="1"/>
</dbReference>
<feature type="transmembrane region" description="Helical" evidence="6">
    <location>
        <begin position="21"/>
        <end position="43"/>
    </location>
</feature>
<gene>
    <name evidence="8" type="ORF">BG845_00013</name>
</gene>
<feature type="transmembrane region" description="Helical" evidence="6">
    <location>
        <begin position="387"/>
        <end position="408"/>
    </location>
</feature>
<name>A0A1Y2N8V1_PSEAH</name>
<keyword evidence="2" id="KW-1003">Cell membrane</keyword>
<evidence type="ECO:0000256" key="3">
    <source>
        <dbReference type="ARBA" id="ARBA00022692"/>
    </source>
</evidence>
<dbReference type="InterPro" id="IPR050189">
    <property type="entry name" value="MFS_Efflux_Transporters"/>
</dbReference>
<evidence type="ECO:0000259" key="7">
    <source>
        <dbReference type="PROSITE" id="PS50850"/>
    </source>
</evidence>
<evidence type="ECO:0000256" key="5">
    <source>
        <dbReference type="ARBA" id="ARBA00023136"/>
    </source>
</evidence>
<feature type="transmembrane region" description="Helical" evidence="6">
    <location>
        <begin position="146"/>
        <end position="170"/>
    </location>
</feature>
<dbReference type="OrthoDB" id="6368326at2"/>
<dbReference type="AlphaFoldDB" id="A0A1Y2N8V1"/>
<dbReference type="PANTHER" id="PTHR43124:SF3">
    <property type="entry name" value="CHLORAMPHENICOL EFFLUX PUMP RV0191"/>
    <property type="match status" value="1"/>
</dbReference>
<dbReference type="SUPFAM" id="SSF103473">
    <property type="entry name" value="MFS general substrate transporter"/>
    <property type="match status" value="1"/>
</dbReference>
<dbReference type="EMBL" id="MIGB01000001">
    <property type="protein sequence ID" value="OSY43894.1"/>
    <property type="molecule type" value="Genomic_DNA"/>
</dbReference>
<evidence type="ECO:0000256" key="1">
    <source>
        <dbReference type="ARBA" id="ARBA00004651"/>
    </source>
</evidence>
<feature type="transmembrane region" description="Helical" evidence="6">
    <location>
        <begin position="55"/>
        <end position="75"/>
    </location>
</feature>
<evidence type="ECO:0000313" key="8">
    <source>
        <dbReference type="EMBL" id="OSY43894.1"/>
    </source>
</evidence>
<dbReference type="GO" id="GO:0022857">
    <property type="term" value="F:transmembrane transporter activity"/>
    <property type="evidence" value="ECO:0007669"/>
    <property type="project" value="InterPro"/>
</dbReference>
<feature type="transmembrane region" description="Helical" evidence="6">
    <location>
        <begin position="321"/>
        <end position="349"/>
    </location>
</feature>
<feature type="domain" description="Major facilitator superfamily (MFS) profile" evidence="7">
    <location>
        <begin position="21"/>
        <end position="413"/>
    </location>
</feature>
<dbReference type="Proteomes" id="UP000194360">
    <property type="component" value="Unassembled WGS sequence"/>
</dbReference>
<dbReference type="STRING" id="2074.BG845_00013"/>
<dbReference type="GO" id="GO:0005886">
    <property type="term" value="C:plasma membrane"/>
    <property type="evidence" value="ECO:0007669"/>
    <property type="project" value="UniProtKB-SubCell"/>
</dbReference>
<comment type="subcellular location">
    <subcellularLocation>
        <location evidence="1">Cell membrane</location>
        <topology evidence="1">Multi-pass membrane protein</topology>
    </subcellularLocation>
</comment>
<feature type="transmembrane region" description="Helical" evidence="6">
    <location>
        <begin position="176"/>
        <end position="195"/>
    </location>
</feature>
<comment type="caution">
    <text evidence="8">The sequence shown here is derived from an EMBL/GenBank/DDBJ whole genome shotgun (WGS) entry which is preliminary data.</text>
</comment>
<feature type="transmembrane region" description="Helical" evidence="6">
    <location>
        <begin position="361"/>
        <end position="381"/>
    </location>
</feature>
<keyword evidence="3 6" id="KW-0812">Transmembrane</keyword>
<evidence type="ECO:0000256" key="2">
    <source>
        <dbReference type="ARBA" id="ARBA00022475"/>
    </source>
</evidence>
<dbReference type="RefSeq" id="WP_085910381.1">
    <property type="nucleotide sequence ID" value="NZ_AP018920.1"/>
</dbReference>
<feature type="transmembrane region" description="Helical" evidence="6">
    <location>
        <begin position="269"/>
        <end position="289"/>
    </location>
</feature>
<feature type="transmembrane region" description="Helical" evidence="6">
    <location>
        <begin position="296"/>
        <end position="315"/>
    </location>
</feature>
<dbReference type="InterPro" id="IPR011701">
    <property type="entry name" value="MFS"/>
</dbReference>
<evidence type="ECO:0000256" key="6">
    <source>
        <dbReference type="SAM" id="Phobius"/>
    </source>
</evidence>
<dbReference type="InterPro" id="IPR020846">
    <property type="entry name" value="MFS_dom"/>
</dbReference>
<keyword evidence="5 6" id="KW-0472">Membrane</keyword>
<dbReference type="Gene3D" id="1.20.1250.20">
    <property type="entry name" value="MFS general substrate transporter like domains"/>
    <property type="match status" value="1"/>
</dbReference>
<sequence>MTTRAGRTVPAAPGTRTDWSVIAILVSAGLVVAFQVGKLAAALPTVAAELGMGAALSGAVLGSFNLVAALTGALVGVVTGRFGPERAVPAGLVVVALGSAAGAAATGPWMLLISTVVEGTGFVVVAVAAPSLVARAATERDSGVALGLWGTYMPGGQAAMILVAPFLVAAAGWRGLWLVNAVILVAVAALAVRMLGTGRSGASRTGTGRTSTGRPAGAAFRDIATAVRAPGPRLLALAFAGYSLQFVAVAGFLPTVYAEQGLTPATAGLLTAAVVLMNALGNLGAGILLRRGIPRWLLIAVAAAVMGVAAIGVYAPALSFAAGYACALVFSGVGGLLPAAVLAGVPVLAPHSGLVPVTNGLVVQGIGIGMVAGPVAVGALAQAVGGWHATPLVVTTTAALVVVVAFRLRRLEAAGAVRT</sequence>
<protein>
    <submittedName>
        <fullName evidence="8">Major Facilitator Superfamily protein</fullName>
    </submittedName>
</protein>
<keyword evidence="4 6" id="KW-1133">Transmembrane helix</keyword>
<dbReference type="PANTHER" id="PTHR43124">
    <property type="entry name" value="PURINE EFFLUX PUMP PBUE"/>
    <property type="match status" value="1"/>
</dbReference>
<feature type="transmembrane region" description="Helical" evidence="6">
    <location>
        <begin position="111"/>
        <end position="134"/>
    </location>
</feature>
<feature type="transmembrane region" description="Helical" evidence="6">
    <location>
        <begin position="234"/>
        <end position="257"/>
    </location>
</feature>
<reference evidence="8 9" key="1">
    <citation type="submission" date="2016-09" db="EMBL/GenBank/DDBJ databases">
        <title>Pseudonocardia autotrophica DSM535, a candidate organism with high potential of specific P450 cytochromes.</title>
        <authorList>
            <person name="Grumaz C."/>
            <person name="Vainshtein Y."/>
            <person name="Kirstahler P."/>
            <person name="Sohn K."/>
        </authorList>
    </citation>
    <scope>NUCLEOTIDE SEQUENCE [LARGE SCALE GENOMIC DNA]</scope>
    <source>
        <strain evidence="8 9">DSM 535</strain>
    </source>
</reference>
<proteinExistence type="predicted"/>
<dbReference type="InterPro" id="IPR036259">
    <property type="entry name" value="MFS_trans_sf"/>
</dbReference>
<evidence type="ECO:0000313" key="9">
    <source>
        <dbReference type="Proteomes" id="UP000194360"/>
    </source>
</evidence>
<dbReference type="Pfam" id="PF07690">
    <property type="entry name" value="MFS_1"/>
    <property type="match status" value="1"/>
</dbReference>
<keyword evidence="9" id="KW-1185">Reference proteome</keyword>